<dbReference type="GO" id="GO:0005634">
    <property type="term" value="C:nucleus"/>
    <property type="evidence" value="ECO:0007669"/>
    <property type="project" value="InterPro"/>
</dbReference>
<dbReference type="OrthoDB" id="6604921at2759"/>
<comment type="caution">
    <text evidence="1">The sequence shown here is derived from an EMBL/GenBank/DDBJ whole genome shotgun (WGS) entry which is preliminary data.</text>
</comment>
<dbReference type="Proteomes" id="UP000475862">
    <property type="component" value="Unassembled WGS sequence"/>
</dbReference>
<organism evidence="1 2">
    <name type="scientific">Aphis glycines</name>
    <name type="common">Soybean aphid</name>
    <dbReference type="NCBI Taxonomy" id="307491"/>
    <lineage>
        <taxon>Eukaryota</taxon>
        <taxon>Metazoa</taxon>
        <taxon>Ecdysozoa</taxon>
        <taxon>Arthropoda</taxon>
        <taxon>Hexapoda</taxon>
        <taxon>Insecta</taxon>
        <taxon>Pterygota</taxon>
        <taxon>Neoptera</taxon>
        <taxon>Paraneoptera</taxon>
        <taxon>Hemiptera</taxon>
        <taxon>Sternorrhyncha</taxon>
        <taxon>Aphidomorpha</taxon>
        <taxon>Aphidoidea</taxon>
        <taxon>Aphididae</taxon>
        <taxon>Aphidini</taxon>
        <taxon>Aphis</taxon>
        <taxon>Aphis</taxon>
    </lineage>
</organism>
<dbReference type="EMBL" id="VYZN01000511">
    <property type="protein sequence ID" value="KAE9522893.1"/>
    <property type="molecule type" value="Genomic_DNA"/>
</dbReference>
<sequence length="301" mass="34277">MPKCKSSCSIRLKSFVDEFGNNVFSTDGTVLYCKVCEIKVGSERRFTVEQHLKTAKHIRTADRQKQTQSQQLISNVVGKKSSFYMDKCRAFLGANIPFHKVNNKIFPKYTGKEIPEESTLRKNYLTDCYEETIKKIRNDVVGKKIFVSIDETTDCEGRYVANVIIGILDKNTPVFDQSMFLLWPEGIRHDDVLLFVTDAAPYMIKAANSLKALYSKMVHVTCLAHAHHRIAETIRGKFNNVDGLVSNVKKVFLKAPSRLEIFKTEASGIPLPPVPIITRWGTWLEAAFYYSDNFTTIQNVF</sequence>
<evidence type="ECO:0008006" key="3">
    <source>
        <dbReference type="Google" id="ProtNLM"/>
    </source>
</evidence>
<evidence type="ECO:0000313" key="2">
    <source>
        <dbReference type="Proteomes" id="UP000475862"/>
    </source>
</evidence>
<dbReference type="InterPro" id="IPR012337">
    <property type="entry name" value="RNaseH-like_sf"/>
</dbReference>
<evidence type="ECO:0000313" key="1">
    <source>
        <dbReference type="EMBL" id="KAE9522893.1"/>
    </source>
</evidence>
<proteinExistence type="predicted"/>
<dbReference type="InterPro" id="IPR033375">
    <property type="entry name" value="Cggbp1"/>
</dbReference>
<gene>
    <name evidence="1" type="ORF">AGLY_016704</name>
</gene>
<protein>
    <recommendedName>
        <fullName evidence="3">DUF659 domain-containing protein</fullName>
    </recommendedName>
</protein>
<dbReference type="AlphaFoldDB" id="A0A6G0SWZ5"/>
<dbReference type="PANTHER" id="PTHR32344">
    <property type="entry name" value="U1-TYPE DOMAIN-CONTAINING PROTEIN"/>
    <property type="match status" value="1"/>
</dbReference>
<accession>A0A6G0SWZ5</accession>
<dbReference type="GO" id="GO:0003690">
    <property type="term" value="F:double-stranded DNA binding"/>
    <property type="evidence" value="ECO:0007669"/>
    <property type="project" value="InterPro"/>
</dbReference>
<dbReference type="PANTHER" id="PTHR32344:SF1">
    <property type="entry name" value="U1-TYPE DOMAIN-CONTAINING PROTEIN"/>
    <property type="match status" value="1"/>
</dbReference>
<dbReference type="SUPFAM" id="SSF53098">
    <property type="entry name" value="Ribonuclease H-like"/>
    <property type="match status" value="1"/>
</dbReference>
<reference evidence="1 2" key="1">
    <citation type="submission" date="2019-08" db="EMBL/GenBank/DDBJ databases">
        <title>The genome of the soybean aphid Biotype 1, its phylome, world population structure and adaptation to the North American continent.</title>
        <authorList>
            <person name="Giordano R."/>
            <person name="Donthu R.K."/>
            <person name="Hernandez A.G."/>
            <person name="Wright C.L."/>
            <person name="Zimin A.V."/>
        </authorList>
    </citation>
    <scope>NUCLEOTIDE SEQUENCE [LARGE SCALE GENOMIC DNA]</scope>
    <source>
        <tissue evidence="1">Whole aphids</tissue>
    </source>
</reference>
<name>A0A6G0SWZ5_APHGL</name>
<keyword evidence="2" id="KW-1185">Reference proteome</keyword>
<dbReference type="GO" id="GO:0006357">
    <property type="term" value="P:regulation of transcription by RNA polymerase II"/>
    <property type="evidence" value="ECO:0007669"/>
    <property type="project" value="InterPro"/>
</dbReference>